<dbReference type="OrthoDB" id="9809318at2"/>
<dbReference type="InterPro" id="IPR001789">
    <property type="entry name" value="Sig_transdc_resp-reg_receiver"/>
</dbReference>
<dbReference type="GO" id="GO:0003700">
    <property type="term" value="F:DNA-binding transcription factor activity"/>
    <property type="evidence" value="ECO:0007669"/>
    <property type="project" value="InterPro"/>
</dbReference>
<dbReference type="KEGG" id="tte:TTE2343"/>
<dbReference type="EMBL" id="AE008691">
    <property type="protein sequence ID" value="AAM25484.1"/>
    <property type="molecule type" value="Genomic_DNA"/>
</dbReference>
<dbReference type="InterPro" id="IPR020449">
    <property type="entry name" value="Tscrpt_reg_AraC-type_HTH"/>
</dbReference>
<accession>Q8R7Q5</accession>
<feature type="domain" description="HTH araC/xylS-type" evidence="11">
    <location>
        <begin position="420"/>
        <end position="518"/>
    </location>
</feature>
<evidence type="ECO:0000256" key="7">
    <source>
        <dbReference type="ARBA" id="ARBA00023125"/>
    </source>
</evidence>
<dbReference type="PANTHER" id="PTHR42713:SF3">
    <property type="entry name" value="TRANSCRIPTIONAL REGULATORY PROTEIN HPTR"/>
    <property type="match status" value="1"/>
</dbReference>
<evidence type="ECO:0000256" key="5">
    <source>
        <dbReference type="ARBA" id="ARBA00023012"/>
    </source>
</evidence>
<dbReference type="Gene3D" id="1.10.10.60">
    <property type="entry name" value="Homeodomain-like"/>
    <property type="match status" value="2"/>
</dbReference>
<gene>
    <name evidence="13" type="primary">AraC</name>
    <name evidence="13" type="ordered locus">TTE2343</name>
</gene>
<reference evidence="13 14" key="1">
    <citation type="journal article" date="2002" name="Genome Res.">
        <title>A complete sequence of the T. tengcongensis genome.</title>
        <authorList>
            <person name="Bao Q."/>
            <person name="Tian Y."/>
            <person name="Li W."/>
            <person name="Xu Z."/>
            <person name="Xuan Z."/>
            <person name="Hu S."/>
            <person name="Dong W."/>
            <person name="Yang J."/>
            <person name="Chen Y."/>
            <person name="Xue Y."/>
            <person name="Xu Y."/>
            <person name="Lai X."/>
            <person name="Huang L."/>
            <person name="Dong X."/>
            <person name="Ma Y."/>
            <person name="Ling L."/>
            <person name="Tan H."/>
            <person name="Chen R."/>
            <person name="Wang J."/>
            <person name="Yu J."/>
            <person name="Yang H."/>
        </authorList>
    </citation>
    <scope>NUCLEOTIDE SEQUENCE [LARGE SCALE GENOMIC DNA]</scope>
    <source>
        <strain evidence="14">DSM 15242 / JCM 11007 / NBRC 100824 / MB4</strain>
    </source>
</reference>
<keyword evidence="4 10" id="KW-0597">Phosphoprotein</keyword>
<keyword evidence="3" id="KW-0963">Cytoplasm</keyword>
<evidence type="ECO:0000256" key="1">
    <source>
        <dbReference type="ARBA" id="ARBA00004496"/>
    </source>
</evidence>
<dbReference type="GO" id="GO:0005737">
    <property type="term" value="C:cytoplasm"/>
    <property type="evidence" value="ECO:0007669"/>
    <property type="project" value="UniProtKB-SubCell"/>
</dbReference>
<keyword evidence="7 13" id="KW-0238">DNA-binding</keyword>
<dbReference type="eggNOG" id="COG2207">
    <property type="taxonomic scope" value="Bacteria"/>
</dbReference>
<keyword evidence="5" id="KW-0902">Two-component regulatory system</keyword>
<dbReference type="RefSeq" id="WP_011026385.1">
    <property type="nucleotide sequence ID" value="NC_003869.1"/>
</dbReference>
<name>Q8R7Q5_CALS4</name>
<evidence type="ECO:0000313" key="14">
    <source>
        <dbReference type="Proteomes" id="UP000000555"/>
    </source>
</evidence>
<evidence type="ECO:0000256" key="10">
    <source>
        <dbReference type="PROSITE-ProRule" id="PRU00169"/>
    </source>
</evidence>
<dbReference type="PROSITE" id="PS01124">
    <property type="entry name" value="HTH_ARAC_FAMILY_2"/>
    <property type="match status" value="1"/>
</dbReference>
<dbReference type="SUPFAM" id="SSF52172">
    <property type="entry name" value="CheY-like"/>
    <property type="match status" value="1"/>
</dbReference>
<dbReference type="PRINTS" id="PR00032">
    <property type="entry name" value="HTHARAC"/>
</dbReference>
<feature type="domain" description="Response regulatory" evidence="12">
    <location>
        <begin position="2"/>
        <end position="119"/>
    </location>
</feature>
<evidence type="ECO:0000256" key="9">
    <source>
        <dbReference type="ARBA" id="ARBA00024867"/>
    </source>
</evidence>
<dbReference type="InterPro" id="IPR051552">
    <property type="entry name" value="HptR"/>
</dbReference>
<dbReference type="GO" id="GO:0000160">
    <property type="term" value="P:phosphorelay signal transduction system"/>
    <property type="evidence" value="ECO:0007669"/>
    <property type="project" value="UniProtKB-KW"/>
</dbReference>
<dbReference type="PANTHER" id="PTHR42713">
    <property type="entry name" value="HISTIDINE KINASE-RELATED"/>
    <property type="match status" value="1"/>
</dbReference>
<dbReference type="InterPro" id="IPR009057">
    <property type="entry name" value="Homeodomain-like_sf"/>
</dbReference>
<evidence type="ECO:0000259" key="12">
    <source>
        <dbReference type="PROSITE" id="PS50110"/>
    </source>
</evidence>
<dbReference type="Pfam" id="PF12833">
    <property type="entry name" value="HTH_18"/>
    <property type="match status" value="1"/>
</dbReference>
<dbReference type="GO" id="GO:0043565">
    <property type="term" value="F:sequence-specific DNA binding"/>
    <property type="evidence" value="ECO:0007669"/>
    <property type="project" value="InterPro"/>
</dbReference>
<dbReference type="SUPFAM" id="SSF46689">
    <property type="entry name" value="Homeodomain-like"/>
    <property type="match status" value="2"/>
</dbReference>
<dbReference type="CDD" id="cd17536">
    <property type="entry name" value="REC_YesN-like"/>
    <property type="match status" value="1"/>
</dbReference>
<protein>
    <recommendedName>
        <fullName evidence="2">Stage 0 sporulation protein A homolog</fullName>
    </recommendedName>
</protein>
<evidence type="ECO:0000256" key="2">
    <source>
        <dbReference type="ARBA" id="ARBA00018672"/>
    </source>
</evidence>
<evidence type="ECO:0000256" key="4">
    <source>
        <dbReference type="ARBA" id="ARBA00022553"/>
    </source>
</evidence>
<dbReference type="SMART" id="SM00448">
    <property type="entry name" value="REC"/>
    <property type="match status" value="1"/>
</dbReference>
<feature type="modified residue" description="4-aspartylphosphate" evidence="10">
    <location>
        <position position="54"/>
    </location>
</feature>
<organism evidence="13 14">
    <name type="scientific">Caldanaerobacter subterraneus subsp. tengcongensis (strain DSM 15242 / JCM 11007 / NBRC 100824 / MB4)</name>
    <name type="common">Thermoanaerobacter tengcongensis</name>
    <dbReference type="NCBI Taxonomy" id="273068"/>
    <lineage>
        <taxon>Bacteria</taxon>
        <taxon>Bacillati</taxon>
        <taxon>Bacillota</taxon>
        <taxon>Clostridia</taxon>
        <taxon>Thermoanaerobacterales</taxon>
        <taxon>Thermoanaerobacteraceae</taxon>
        <taxon>Caldanaerobacter</taxon>
    </lineage>
</organism>
<keyword evidence="8" id="KW-0804">Transcription</keyword>
<evidence type="ECO:0000313" key="13">
    <source>
        <dbReference type="EMBL" id="AAM25484.1"/>
    </source>
</evidence>
<proteinExistence type="predicted"/>
<comment type="function">
    <text evidence="9">May play the central regulatory role in sporulation. It may be an element of the effector pathway responsible for the activation of sporulation genes in response to nutritional stress. Spo0A may act in concert with spo0H (a sigma factor) to control the expression of some genes that are critical to the sporulation process.</text>
</comment>
<dbReference type="Proteomes" id="UP000000555">
    <property type="component" value="Chromosome"/>
</dbReference>
<dbReference type="HOGENOM" id="CLU_000445_5_0_9"/>
<dbReference type="SMART" id="SM00342">
    <property type="entry name" value="HTH_ARAC"/>
    <property type="match status" value="1"/>
</dbReference>
<evidence type="ECO:0000256" key="8">
    <source>
        <dbReference type="ARBA" id="ARBA00023163"/>
    </source>
</evidence>
<dbReference type="InterPro" id="IPR018060">
    <property type="entry name" value="HTH_AraC"/>
</dbReference>
<dbReference type="InterPro" id="IPR011006">
    <property type="entry name" value="CheY-like_superfamily"/>
</dbReference>
<keyword evidence="6" id="KW-0805">Transcription regulation</keyword>
<dbReference type="Gene3D" id="3.40.50.2300">
    <property type="match status" value="1"/>
</dbReference>
<dbReference type="Pfam" id="PF00072">
    <property type="entry name" value="Response_reg"/>
    <property type="match status" value="1"/>
</dbReference>
<dbReference type="AlphaFoldDB" id="Q8R7Q5"/>
<sequence>MKLFIADDEVEVVEGILTLIDWKGNGIELVGYAMDGEEALYKIKSLKPDIVLIDIRMPKLDGLEVIEKAQGEGIRFKSIILSGYDDFYFAKKAIELKSFSYLLKPCRPEEILKEVLKAREDIEKEIEKENTLKEFINYYNDTLPVIRERVLSEVLYRVRSSSEVAEDFVKYKIDFPYKKYCVVLMKIEIEAQNEIEEAYKLACADVIRKKAGDMKIEVIRDREEIAILINSEEEFKKESIEGFLNDVKSEIYDKLEVRAYFGIGKWVEGADKIKYSYYQAKEALELKFFAEEFDAIFYEDIWPHQDNLYYPVNEEREIINSVILNKREDLNKKVENFLNALYTGGFNQWFVKASILVLLGNLIKACYEKNVDIGDIAGEKAFEGILKADRKETLKSLSLSVIYKIAEKIERAGDKNPIIKDAVEYIDKNYDKDISLESVAKEVYVTPAYLSILFKKEMNINFVSYLHKVRVEKAKKLLEDRSLKTYQVANMVGFGDEKYFSQVFKKYTGLTPSQYRDSL</sequence>
<dbReference type="STRING" id="273068.TTE2343"/>
<evidence type="ECO:0000256" key="3">
    <source>
        <dbReference type="ARBA" id="ARBA00022490"/>
    </source>
</evidence>
<dbReference type="PROSITE" id="PS50110">
    <property type="entry name" value="RESPONSE_REGULATORY"/>
    <property type="match status" value="1"/>
</dbReference>
<dbReference type="eggNOG" id="COG4753">
    <property type="taxonomic scope" value="Bacteria"/>
</dbReference>
<keyword evidence="14" id="KW-1185">Reference proteome</keyword>
<evidence type="ECO:0000256" key="6">
    <source>
        <dbReference type="ARBA" id="ARBA00023015"/>
    </source>
</evidence>
<evidence type="ECO:0000259" key="11">
    <source>
        <dbReference type="PROSITE" id="PS01124"/>
    </source>
</evidence>
<comment type="subcellular location">
    <subcellularLocation>
        <location evidence="1">Cytoplasm</location>
    </subcellularLocation>
</comment>